<gene>
    <name evidence="5" type="ORF">Taro_009894</name>
</gene>
<feature type="compositionally biased region" description="Basic and acidic residues" evidence="4">
    <location>
        <begin position="247"/>
        <end position="303"/>
    </location>
</feature>
<feature type="compositionally biased region" description="Basic residues" evidence="4">
    <location>
        <begin position="194"/>
        <end position="205"/>
    </location>
</feature>
<dbReference type="GO" id="GO:0005634">
    <property type="term" value="C:nucleus"/>
    <property type="evidence" value="ECO:0007669"/>
    <property type="project" value="UniProtKB-SubCell"/>
</dbReference>
<evidence type="ECO:0000256" key="4">
    <source>
        <dbReference type="SAM" id="MobiDB-lite"/>
    </source>
</evidence>
<sequence length="1142" mass="128127">MGASIKPDEASFAPREEGERAVSRRLLSAATLPVARCARVGHRRFAPFAFSAPPPLADRRSPSSVLAAALQACNPVRCAFFSLLRLLRRVRLICCSSDVEGFSIRGFLVPGITCSMGIGLAVPMWSRNLEPGQVLLRRWIFVAGKTVIFCVIAIAVGMDASESSHNRIKREADESMDGRDSRIEDDEEWDGSDKRKHRSSNKSRQHSSSIEAEEREAGKRGSGDRNEGRRKSGSSSHADSGDEDDYDGRRESRSKIQKKNPEDRSEKRSSYGYRERETESSQKVRGDESERLSSRKTDMKSSGHEGSQSRSRSKVEASHEGELDKVQAKDSRYPDRKESHRDKAHGSRDQEKSHVRRRWDEAEMGRKAEDGSYGDRSDSRSGKGSDHKQSRERAPESRNDPGETKILDSIVERSSRSSNREEKRIDGDSSRGRLEGKDEDNRHREARLDGDVKDKQRKVRERSVEDVEPSFHRTSSRSQGEKLEKHKQQRDFVHSNRDEADVREKSVNIDDDGYARNRDRSVREARLSKRSHSPERRHYKESDEVERGFSESDTERNIGIKDRERDKDGYRDVRMSKGKDGSWNDRNREREVSKEHWRRGHTNRQERDGKDRDIEFDYDKEWEIQRLEQDRFDGDKFHSRPNYRKDGRGRNETKTSSSFGTVNDHSDTIEIRPNKNLDFGREGSVSTHSGRRPEAALGQDFNSGASDEEWAYPADNRGKTPYVYGENPQERYADDGSPMDQNYRKDSFDNQGVKGRTQKGSINSNRTGVLQVVGNGLQPPFGNNQGSNSINRTVQLGAKGGRSTRGGRGRLPGRDSQRVGIQLPMIGPPFGHLGLPPGPMPPIGPNMSPSPGPPIGPGVFLPAFPPVVWQGGRGVDMNILGIPPALSPLPPPGPSGPRFPPSLAAGPAHGMYFNQPGPGRGVSPNTPAPDFNSVGPIGRALPHDKAPVGWTPPRINGPPGKAPSRGEQNDYSQNFVDTGMRPQNFIRELELTSVVEDYPKLRELIQKKDEIVAKSATAPMYYKCDLREFVLTPEFFGTKFDVILVDPPWEEYVHRAPGVADHMESWTFEEIQNLKIEVVADTPSFIFLWVGDGVGLEQGRQCLKKEHCLMGIKGTVRRSTDGHIIHANIDTDVIIADEPPYG</sequence>
<accession>A0A843U1F8</accession>
<dbReference type="InterPro" id="IPR002052">
    <property type="entry name" value="DNA_methylase_N6_adenine_CS"/>
</dbReference>
<comment type="subcellular location">
    <subcellularLocation>
        <location evidence="1">Nucleus</location>
    </subcellularLocation>
</comment>
<evidence type="ECO:0000313" key="5">
    <source>
        <dbReference type="EMBL" id="MQL77468.1"/>
    </source>
</evidence>
<name>A0A843U1F8_COLES</name>
<protein>
    <recommendedName>
        <fullName evidence="7">Methyltransferase-like protein 1</fullName>
    </recommendedName>
</protein>
<feature type="compositionally biased region" description="Basic and acidic residues" evidence="4">
    <location>
        <begin position="163"/>
        <end position="182"/>
    </location>
</feature>
<comment type="caution">
    <text evidence="5">The sequence shown here is derived from an EMBL/GenBank/DDBJ whole genome shotgun (WGS) entry which is preliminary data.</text>
</comment>
<feature type="compositionally biased region" description="Basic and acidic residues" evidence="4">
    <location>
        <begin position="313"/>
        <end position="454"/>
    </location>
</feature>
<dbReference type="GO" id="GO:0003729">
    <property type="term" value="F:mRNA binding"/>
    <property type="evidence" value="ECO:0007669"/>
    <property type="project" value="TreeGrafter"/>
</dbReference>
<dbReference type="PROSITE" id="PS51143">
    <property type="entry name" value="MT_A70"/>
    <property type="match status" value="1"/>
</dbReference>
<dbReference type="GO" id="GO:0008168">
    <property type="term" value="F:methyltransferase activity"/>
    <property type="evidence" value="ECO:0007669"/>
    <property type="project" value="InterPro"/>
</dbReference>
<feature type="region of interest" description="Disordered" evidence="4">
    <location>
        <begin position="935"/>
        <end position="972"/>
    </location>
</feature>
<organism evidence="5 6">
    <name type="scientific">Colocasia esculenta</name>
    <name type="common">Wild taro</name>
    <name type="synonym">Arum esculentum</name>
    <dbReference type="NCBI Taxonomy" id="4460"/>
    <lineage>
        <taxon>Eukaryota</taxon>
        <taxon>Viridiplantae</taxon>
        <taxon>Streptophyta</taxon>
        <taxon>Embryophyta</taxon>
        <taxon>Tracheophyta</taxon>
        <taxon>Spermatophyta</taxon>
        <taxon>Magnoliopsida</taxon>
        <taxon>Liliopsida</taxon>
        <taxon>Araceae</taxon>
        <taxon>Aroideae</taxon>
        <taxon>Colocasieae</taxon>
        <taxon>Colocasia</taxon>
    </lineage>
</organism>
<keyword evidence="6" id="KW-1185">Reference proteome</keyword>
<comment type="similarity">
    <text evidence="3">Belongs to the MT-A70-like family.</text>
</comment>
<dbReference type="PANTHER" id="PTHR13107:SF0">
    <property type="entry name" value="N6-ADENOSINE-METHYLTRANSFERASE NON-CATALYTIC SUBUNIT"/>
    <property type="match status" value="1"/>
</dbReference>
<dbReference type="Proteomes" id="UP000652761">
    <property type="component" value="Unassembled WGS sequence"/>
</dbReference>
<feature type="compositionally biased region" description="Polar residues" evidence="4">
    <location>
        <begin position="654"/>
        <end position="663"/>
    </location>
</feature>
<dbReference type="PANTHER" id="PTHR13107">
    <property type="entry name" value="N6-ADENOSINE-METHYLTRANSFERASE NON-CATALYTIC SUBUNIT"/>
    <property type="match status" value="1"/>
</dbReference>
<dbReference type="AlphaFoldDB" id="A0A843U1F8"/>
<dbReference type="EMBL" id="NMUH01000351">
    <property type="protein sequence ID" value="MQL77468.1"/>
    <property type="molecule type" value="Genomic_DNA"/>
</dbReference>
<feature type="region of interest" description="Disordered" evidence="4">
    <location>
        <begin position="163"/>
        <end position="615"/>
    </location>
</feature>
<dbReference type="PROSITE" id="PS00092">
    <property type="entry name" value="N6_MTASE"/>
    <property type="match status" value="1"/>
</dbReference>
<feature type="compositionally biased region" description="Basic and acidic residues" evidence="4">
    <location>
        <begin position="479"/>
        <end position="595"/>
    </location>
</feature>
<feature type="compositionally biased region" description="Basic and acidic residues" evidence="4">
    <location>
        <begin position="461"/>
        <end position="471"/>
    </location>
</feature>
<dbReference type="GO" id="GO:0032259">
    <property type="term" value="P:methylation"/>
    <property type="evidence" value="ECO:0007669"/>
    <property type="project" value="InterPro"/>
</dbReference>
<feature type="region of interest" description="Disordered" evidence="4">
    <location>
        <begin position="629"/>
        <end position="762"/>
    </location>
</feature>
<evidence type="ECO:0000256" key="2">
    <source>
        <dbReference type="ARBA" id="ARBA00023242"/>
    </source>
</evidence>
<reference evidence="5" key="1">
    <citation type="submission" date="2017-07" db="EMBL/GenBank/DDBJ databases">
        <title>Taro Niue Genome Assembly and Annotation.</title>
        <authorList>
            <person name="Atibalentja N."/>
            <person name="Keating K."/>
            <person name="Fields C.J."/>
        </authorList>
    </citation>
    <scope>NUCLEOTIDE SEQUENCE</scope>
    <source>
        <strain evidence="5">Niue_2</strain>
        <tissue evidence="5">Leaf</tissue>
    </source>
</reference>
<dbReference type="OrthoDB" id="14833at2759"/>
<evidence type="ECO:0000256" key="1">
    <source>
        <dbReference type="ARBA" id="ARBA00004123"/>
    </source>
</evidence>
<evidence type="ECO:0000313" key="6">
    <source>
        <dbReference type="Proteomes" id="UP000652761"/>
    </source>
</evidence>
<feature type="compositionally biased region" description="Basic and acidic residues" evidence="4">
    <location>
        <begin position="603"/>
        <end position="615"/>
    </location>
</feature>
<dbReference type="GO" id="GO:0036396">
    <property type="term" value="C:RNA N6-methyladenosine methyltransferase complex"/>
    <property type="evidence" value="ECO:0007669"/>
    <property type="project" value="TreeGrafter"/>
</dbReference>
<evidence type="ECO:0008006" key="7">
    <source>
        <dbReference type="Google" id="ProtNLM"/>
    </source>
</evidence>
<feature type="compositionally biased region" description="Basic and acidic residues" evidence="4">
    <location>
        <begin position="215"/>
        <end position="230"/>
    </location>
</feature>
<feature type="compositionally biased region" description="Basic and acidic residues" evidence="4">
    <location>
        <begin position="664"/>
        <end position="681"/>
    </location>
</feature>
<evidence type="ECO:0000256" key="3">
    <source>
        <dbReference type="PROSITE-ProRule" id="PRU00489"/>
    </source>
</evidence>
<feature type="compositionally biased region" description="Basic and acidic residues" evidence="4">
    <location>
        <begin position="629"/>
        <end position="653"/>
    </location>
</feature>
<dbReference type="InterPro" id="IPR045123">
    <property type="entry name" value="METTL14-like"/>
</dbReference>
<dbReference type="InterPro" id="IPR007757">
    <property type="entry name" value="MT-A70-like"/>
</dbReference>
<dbReference type="PROSITE" id="PS51592">
    <property type="entry name" value="SAM_MTA70L_2"/>
    <property type="match status" value="1"/>
</dbReference>
<dbReference type="Pfam" id="PF05063">
    <property type="entry name" value="MT-A70"/>
    <property type="match status" value="1"/>
</dbReference>
<proteinExistence type="inferred from homology"/>
<keyword evidence="2" id="KW-0539">Nucleus</keyword>